<dbReference type="SMART" id="SM00406">
    <property type="entry name" value="IGv"/>
    <property type="match status" value="1"/>
</dbReference>
<dbReference type="Gene3D" id="2.60.40.10">
    <property type="entry name" value="Immunoglobulins"/>
    <property type="match status" value="1"/>
</dbReference>
<accession>A0A6P3GK80</accession>
<dbReference type="InterPro" id="IPR013106">
    <property type="entry name" value="Ig_V-set"/>
</dbReference>
<sequence>MWGRSAQLWGHRRQDALTVSTMAWSPLLLTLGALCTGSWAQAGLTQPASVFRTLGQRVTISCTGSSNNIGGYYVSWYQQLPGKAPRLLTYEISKRPPGVPDRVSGSKSGNSASLTSSVHAEDDTDYYCFSWADGLKVCTVLQAREKETKTCFPHSNGAPGQGGAVHLLRTGKASPHPHGPLSWSCSRAQRPELDVAAGASSQGTDSEPRPPGLLLGVKLHPGPSTQKWRVKGFSGSKDASANAGLLLVSGLQPEDEADSDRAGWCNRASHSDTVSFAEVSENVKLLIPLKCTLVIHVIKGAVELSSLTGDQEQKAFPDAPSAEPVDHPSRQIVPQGANPTPEGAEQRA</sequence>
<feature type="domain" description="Ig-like" evidence="2">
    <location>
        <begin position="26"/>
        <end position="128"/>
    </location>
</feature>
<gene>
    <name evidence="4" type="primary">LOC104980240</name>
</gene>
<dbReference type="KEGG" id="bbis:104980240"/>
<dbReference type="GeneID" id="104980240"/>
<proteinExistence type="predicted"/>
<dbReference type="InterPro" id="IPR007110">
    <property type="entry name" value="Ig-like_dom"/>
</dbReference>
<dbReference type="AlphaFoldDB" id="A0A6P3GK80"/>
<dbReference type="InterPro" id="IPR050150">
    <property type="entry name" value="IgV_Light_Chain"/>
</dbReference>
<name>A0A6P3GK80_BISBB</name>
<evidence type="ECO:0000259" key="2">
    <source>
        <dbReference type="PROSITE" id="PS50835"/>
    </source>
</evidence>
<keyword evidence="3" id="KW-1185">Reference proteome</keyword>
<dbReference type="InterPro" id="IPR036179">
    <property type="entry name" value="Ig-like_dom_sf"/>
</dbReference>
<dbReference type="SUPFAM" id="SSF48726">
    <property type="entry name" value="Immunoglobulin"/>
    <property type="match status" value="1"/>
</dbReference>
<dbReference type="Proteomes" id="UP000515208">
    <property type="component" value="Unplaced"/>
</dbReference>
<dbReference type="PANTHER" id="PTHR23267">
    <property type="entry name" value="IMMUNOGLOBULIN LIGHT CHAIN"/>
    <property type="match status" value="1"/>
</dbReference>
<reference evidence="4" key="1">
    <citation type="submission" date="2025-08" db="UniProtKB">
        <authorList>
            <consortium name="RefSeq"/>
        </authorList>
    </citation>
    <scope>IDENTIFICATION</scope>
    <source>
        <tissue evidence="4">Blood</tissue>
    </source>
</reference>
<protein>
    <submittedName>
        <fullName evidence="4">Uncharacterized protein LOC104980240</fullName>
    </submittedName>
</protein>
<dbReference type="InterPro" id="IPR013783">
    <property type="entry name" value="Ig-like_fold"/>
</dbReference>
<feature type="region of interest" description="Disordered" evidence="1">
    <location>
        <begin position="310"/>
        <end position="348"/>
    </location>
</feature>
<dbReference type="Pfam" id="PF07686">
    <property type="entry name" value="V-set"/>
    <property type="match status" value="1"/>
</dbReference>
<evidence type="ECO:0000256" key="1">
    <source>
        <dbReference type="SAM" id="MobiDB-lite"/>
    </source>
</evidence>
<dbReference type="RefSeq" id="XP_010827179.1">
    <property type="nucleotide sequence ID" value="XM_010828877.1"/>
</dbReference>
<organism evidence="3 4">
    <name type="scientific">Bison bison bison</name>
    <name type="common">North American plains bison</name>
    <dbReference type="NCBI Taxonomy" id="43346"/>
    <lineage>
        <taxon>Eukaryota</taxon>
        <taxon>Metazoa</taxon>
        <taxon>Chordata</taxon>
        <taxon>Craniata</taxon>
        <taxon>Vertebrata</taxon>
        <taxon>Euteleostomi</taxon>
        <taxon>Mammalia</taxon>
        <taxon>Eutheria</taxon>
        <taxon>Laurasiatheria</taxon>
        <taxon>Artiodactyla</taxon>
        <taxon>Ruminantia</taxon>
        <taxon>Pecora</taxon>
        <taxon>Bovidae</taxon>
        <taxon>Bovinae</taxon>
        <taxon>Bison</taxon>
    </lineage>
</organism>
<dbReference type="PROSITE" id="PS50835">
    <property type="entry name" value="IG_LIKE"/>
    <property type="match status" value="1"/>
</dbReference>
<evidence type="ECO:0000313" key="4">
    <source>
        <dbReference type="RefSeq" id="XP_010827179.1"/>
    </source>
</evidence>
<evidence type="ECO:0000313" key="3">
    <source>
        <dbReference type="Proteomes" id="UP000515208"/>
    </source>
</evidence>